<dbReference type="Proteomes" id="UP000184512">
    <property type="component" value="Unassembled WGS sequence"/>
</dbReference>
<keyword evidence="4" id="KW-1185">Reference proteome</keyword>
<feature type="compositionally biased region" description="Polar residues" evidence="1">
    <location>
        <begin position="1"/>
        <end position="23"/>
    </location>
</feature>
<dbReference type="Pfam" id="PF07728">
    <property type="entry name" value="AAA_5"/>
    <property type="match status" value="1"/>
</dbReference>
<dbReference type="SUPFAM" id="SSF46767">
    <property type="entry name" value="Methylated DNA-protein cysteine methyltransferase, C-terminal domain"/>
    <property type="match status" value="1"/>
</dbReference>
<dbReference type="InterPro" id="IPR027417">
    <property type="entry name" value="P-loop_NTPase"/>
</dbReference>
<dbReference type="InterPro" id="IPR036388">
    <property type="entry name" value="WH-like_DNA-bd_sf"/>
</dbReference>
<dbReference type="InterPro" id="IPR003593">
    <property type="entry name" value="AAA+_ATPase"/>
</dbReference>
<dbReference type="GO" id="GO:0016887">
    <property type="term" value="F:ATP hydrolysis activity"/>
    <property type="evidence" value="ECO:0007669"/>
    <property type="project" value="InterPro"/>
</dbReference>
<evidence type="ECO:0000313" key="3">
    <source>
        <dbReference type="EMBL" id="SHJ87883.1"/>
    </source>
</evidence>
<dbReference type="InterPro" id="IPR036217">
    <property type="entry name" value="MethylDNA_cys_MeTrfase_DNAb"/>
</dbReference>
<dbReference type="EMBL" id="FQZG01000098">
    <property type="protein sequence ID" value="SHJ87883.1"/>
    <property type="molecule type" value="Genomic_DNA"/>
</dbReference>
<dbReference type="CDD" id="cd00009">
    <property type="entry name" value="AAA"/>
    <property type="match status" value="1"/>
</dbReference>
<dbReference type="PANTHER" id="PTHR37291">
    <property type="entry name" value="5-METHYLCYTOSINE-SPECIFIC RESTRICTION ENZYME B"/>
    <property type="match status" value="1"/>
</dbReference>
<sequence length="896" mass="98926">MTSQQPGEANQLVSGPDSGTNSPHAWVVRAGLKGEAESSNLSLGRASIGWFDVPDMTAITKREQVREIVDRLYPDASPQSRAGTTGQLWAFRSSIAVGDLIVMPLVTRPGLIALGRCTGTYGYDPQDEGIARHFLPVQWQQEPIPRDSLQRDLLAMVNGAKTVFSVSRNDAVERLQALGERGVDPGFSDDGSPAEPVRRWLLYRAALQVMSKESPLRRAEVLARVGELLRDELSDYERATFRERDETRRWENNLTWGTTDMVAAGWMTKEKGWWGITDAGREALATHPDGVGLDAEAGRAYREKIARAGQSSEAPRYVGVLEAALDAVEPGTWTTYGDLAAVASTNAQTVGTFANTSRAEGTHRILGKGGRTVPGFAWADGDRTETQREALEAEGVVFDAGGTADESQHVRVEDLRDYLETQGVLEPLPKRGWLVRGSSVDGHDLIPSWLRDGFASLRAAKLREVDAGISRAELKEIVDEDYSQTSYAAKAAKLDEFHAFLTRMRVGDIVATTSQGKLYVGTVSGPAEYLASASGLSNLRRDVDWSPIGHDYGDLAPEVKARLQIQYDVVEMTQQLDLLDEMLAPPSPIEVTPAPVVRELTLPDATDDLAEQLHVERAWLQECVDLLRDRPQLIFYGPPGTGKTYIAQHLAAHLAGDNVRLVQFHPAYSYEDFFEGYRPLEEGGFKLKPGPLRKVVDAARDNPSAPYFLIIDEINRGNLAKIFGELYFLLEYRNQNVDLLYATDDDIGFTLPENVFIIGTMNTADRSIALVDAAMRRRFAFVPLHPSEPPARDVLRRWLAATGRDGRVAELLDELNRRIEDDDFKIGPSYFMRDAVHVDGGLERAWRTAILPLLEEHHYGDGVDVRQKYGLDAIRAKVPTQGGAVTSDEDQPADPA</sequence>
<protein>
    <submittedName>
        <fullName evidence="3">5-methylcytosine-specific restriction enzyme B</fullName>
    </submittedName>
</protein>
<evidence type="ECO:0000259" key="2">
    <source>
        <dbReference type="SMART" id="SM00382"/>
    </source>
</evidence>
<feature type="region of interest" description="Disordered" evidence="1">
    <location>
        <begin position="1"/>
        <end position="24"/>
    </location>
</feature>
<dbReference type="SMART" id="SM00382">
    <property type="entry name" value="AAA"/>
    <property type="match status" value="1"/>
</dbReference>
<dbReference type="Gene3D" id="3.40.50.300">
    <property type="entry name" value="P-loop containing nucleotide triphosphate hydrolases"/>
    <property type="match status" value="1"/>
</dbReference>
<dbReference type="Pfam" id="PF14338">
    <property type="entry name" value="Mrr_N"/>
    <property type="match status" value="1"/>
</dbReference>
<dbReference type="RefSeq" id="WP_073190940.1">
    <property type="nucleotide sequence ID" value="NZ_FQZG01000098.1"/>
</dbReference>
<dbReference type="AlphaFoldDB" id="A0A1M6MX52"/>
<gene>
    <name evidence="3" type="ORF">SAMN02745244_03482</name>
</gene>
<dbReference type="SUPFAM" id="SSF52540">
    <property type="entry name" value="P-loop containing nucleoside triphosphate hydrolases"/>
    <property type="match status" value="1"/>
</dbReference>
<dbReference type="InterPro" id="IPR025745">
    <property type="entry name" value="Mrr-like_N_dom"/>
</dbReference>
<accession>A0A1M6MX52</accession>
<dbReference type="Gene3D" id="1.10.10.10">
    <property type="entry name" value="Winged helix-like DNA-binding domain superfamily/Winged helix DNA-binding domain"/>
    <property type="match status" value="1"/>
</dbReference>
<dbReference type="InterPro" id="IPR052934">
    <property type="entry name" value="Methyl-DNA_Rec/Restrict_Enz"/>
</dbReference>
<feature type="domain" description="AAA+ ATPase" evidence="2">
    <location>
        <begin position="629"/>
        <end position="785"/>
    </location>
</feature>
<organism evidence="3 4">
    <name type="scientific">Tessaracoccus bendigoensis DSM 12906</name>
    <dbReference type="NCBI Taxonomy" id="1123357"/>
    <lineage>
        <taxon>Bacteria</taxon>
        <taxon>Bacillati</taxon>
        <taxon>Actinomycetota</taxon>
        <taxon>Actinomycetes</taxon>
        <taxon>Propionibacteriales</taxon>
        <taxon>Propionibacteriaceae</taxon>
        <taxon>Tessaracoccus</taxon>
    </lineage>
</organism>
<dbReference type="InterPro" id="IPR011704">
    <property type="entry name" value="ATPase_dyneun-rel_AAA"/>
</dbReference>
<name>A0A1M6MX52_9ACTN</name>
<dbReference type="PANTHER" id="PTHR37291:SF1">
    <property type="entry name" value="TYPE IV METHYL-DIRECTED RESTRICTION ENZYME ECOKMCRB SUBUNIT"/>
    <property type="match status" value="1"/>
</dbReference>
<proteinExistence type="predicted"/>
<evidence type="ECO:0000313" key="4">
    <source>
        <dbReference type="Proteomes" id="UP000184512"/>
    </source>
</evidence>
<evidence type="ECO:0000256" key="1">
    <source>
        <dbReference type="SAM" id="MobiDB-lite"/>
    </source>
</evidence>
<dbReference type="STRING" id="1123357.SAMN02745244_03482"/>
<dbReference type="GO" id="GO:0005524">
    <property type="term" value="F:ATP binding"/>
    <property type="evidence" value="ECO:0007669"/>
    <property type="project" value="InterPro"/>
</dbReference>
<reference evidence="3 4" key="1">
    <citation type="submission" date="2016-11" db="EMBL/GenBank/DDBJ databases">
        <authorList>
            <person name="Jaros S."/>
            <person name="Januszkiewicz K."/>
            <person name="Wedrychowicz H."/>
        </authorList>
    </citation>
    <scope>NUCLEOTIDE SEQUENCE [LARGE SCALE GENOMIC DNA]</scope>
    <source>
        <strain evidence="3 4">DSM 12906</strain>
    </source>
</reference>